<reference evidence="2 3" key="1">
    <citation type="journal article" date="2019" name="Int. J. Syst. Evol. Microbiol.">
        <title>The Global Catalogue of Microorganisms (GCM) 10K type strain sequencing project: providing services to taxonomists for standard genome sequencing and annotation.</title>
        <authorList>
            <consortium name="The Broad Institute Genomics Platform"/>
            <consortium name="The Broad Institute Genome Sequencing Center for Infectious Disease"/>
            <person name="Wu L."/>
            <person name="Ma J."/>
        </authorList>
    </citation>
    <scope>NUCLEOTIDE SEQUENCE [LARGE SCALE GENOMIC DNA]</scope>
    <source>
        <strain evidence="2 3">GX26</strain>
    </source>
</reference>
<dbReference type="AlphaFoldDB" id="A0ABD5VDN7"/>
<evidence type="ECO:0000313" key="2">
    <source>
        <dbReference type="EMBL" id="MFC6953554.1"/>
    </source>
</evidence>
<name>A0ABD5VDN7_9EURY</name>
<feature type="region of interest" description="Disordered" evidence="1">
    <location>
        <begin position="338"/>
        <end position="361"/>
    </location>
</feature>
<dbReference type="RefSeq" id="WP_336350511.1">
    <property type="nucleotide sequence ID" value="NZ_JAZAQL010000002.1"/>
</dbReference>
<organism evidence="2 3">
    <name type="scientific">Halorubellus litoreus</name>
    <dbReference type="NCBI Taxonomy" id="755308"/>
    <lineage>
        <taxon>Archaea</taxon>
        <taxon>Methanobacteriati</taxon>
        <taxon>Methanobacteriota</taxon>
        <taxon>Stenosarchaea group</taxon>
        <taxon>Halobacteria</taxon>
        <taxon>Halobacteriales</taxon>
        <taxon>Halorubellaceae</taxon>
        <taxon>Halorubellus</taxon>
    </lineage>
</organism>
<evidence type="ECO:0000256" key="1">
    <source>
        <dbReference type="SAM" id="MobiDB-lite"/>
    </source>
</evidence>
<dbReference type="Proteomes" id="UP001596395">
    <property type="component" value="Unassembled WGS sequence"/>
</dbReference>
<evidence type="ECO:0000313" key="3">
    <source>
        <dbReference type="Proteomes" id="UP001596395"/>
    </source>
</evidence>
<proteinExistence type="predicted"/>
<comment type="caution">
    <text evidence="2">The sequence shown here is derived from an EMBL/GenBank/DDBJ whole genome shotgun (WGS) entry which is preliminary data.</text>
</comment>
<dbReference type="CDD" id="cd04301">
    <property type="entry name" value="NAT_SF"/>
    <property type="match status" value="1"/>
</dbReference>
<dbReference type="InterPro" id="IPR016181">
    <property type="entry name" value="Acyl_CoA_acyltransferase"/>
</dbReference>
<accession>A0ABD5VDN7</accession>
<dbReference type="SUPFAM" id="SSF55729">
    <property type="entry name" value="Acyl-CoA N-acyltransferases (Nat)"/>
    <property type="match status" value="1"/>
</dbReference>
<sequence>MPIAPPIQGSDLETLPDDTDLVEDLASRPDVETVLPKFVGDDETGRFVTAFFVVKGERMVVYARRRDGDTVDFEQVAAGTVGEPVDWVGTVWNQTLRFADEDAGTIVRLRERAAYDTHWLFAGHDPDESFESYRVDPLGHEPTGFTDCDHAPSGDNETAPNLGIDVSSCVDCNAPLFVMNDGDGTRSMEVLNAVHLGEAFGDDGTIRGFRIVPDGPVSPKEEAVYVLSQMANNENPAIQRYARAGKHALVFLVGDQVVGYASWQHVGSDVTLDSIYLLPEYRGDGGLAETVVQAFYDEVDVDEYFVETPNDAARRAIARAGHLDTGVATPVASLTCRDTTNANDPGAIYADPRPRPYNPVR</sequence>
<dbReference type="EMBL" id="JBHSXN010000002">
    <property type="protein sequence ID" value="MFC6953554.1"/>
    <property type="molecule type" value="Genomic_DNA"/>
</dbReference>
<keyword evidence="3" id="KW-1185">Reference proteome</keyword>
<gene>
    <name evidence="2" type="ORF">ACFQGB_11835</name>
</gene>
<evidence type="ECO:0008006" key="4">
    <source>
        <dbReference type="Google" id="ProtNLM"/>
    </source>
</evidence>
<protein>
    <recommendedName>
        <fullName evidence="4">Protein N-acetyltransferase, RimJ/RimL family</fullName>
    </recommendedName>
</protein>
<dbReference type="Gene3D" id="3.40.630.30">
    <property type="match status" value="1"/>
</dbReference>